<feature type="domain" description="Endospore appendages core" evidence="1">
    <location>
        <begin position="85"/>
        <end position="181"/>
    </location>
</feature>
<comment type="caution">
    <text evidence="2">The sequence shown here is derived from an EMBL/GenBank/DDBJ whole genome shotgun (WGS) entry which is preliminary data.</text>
</comment>
<evidence type="ECO:0000313" key="2">
    <source>
        <dbReference type="EMBL" id="MDM5454296.1"/>
    </source>
</evidence>
<dbReference type="Pfam" id="PF13157">
    <property type="entry name" value="Enas"/>
    <property type="match status" value="1"/>
</dbReference>
<accession>A0AAW7ISE5</accession>
<evidence type="ECO:0000313" key="3">
    <source>
        <dbReference type="Proteomes" id="UP001234602"/>
    </source>
</evidence>
<evidence type="ECO:0000259" key="1">
    <source>
        <dbReference type="Pfam" id="PF13157"/>
    </source>
</evidence>
<reference evidence="2" key="1">
    <citation type="submission" date="2023-06" db="EMBL/GenBank/DDBJ databases">
        <title>Comparative genomics of Bacillaceae isolates and their secondary metabolite potential.</title>
        <authorList>
            <person name="Song L."/>
            <person name="Nielsen L.J."/>
            <person name="Mohite O."/>
            <person name="Xu X."/>
            <person name="Weber T."/>
            <person name="Kovacs A.T."/>
        </authorList>
    </citation>
    <scope>NUCLEOTIDE SEQUENCE</scope>
    <source>
        <strain evidence="2">D8_B_37</strain>
    </source>
</reference>
<dbReference type="EMBL" id="JAUCEY010000008">
    <property type="protein sequence ID" value="MDM5454296.1"/>
    <property type="molecule type" value="Genomic_DNA"/>
</dbReference>
<dbReference type="AlphaFoldDB" id="A0AAW7ISE5"/>
<dbReference type="InterPro" id="IPR025055">
    <property type="entry name" value="Ena_core"/>
</dbReference>
<organism evidence="2 3">
    <name type="scientific">Peribacillus simplex</name>
    <dbReference type="NCBI Taxonomy" id="1478"/>
    <lineage>
        <taxon>Bacteria</taxon>
        <taxon>Bacillati</taxon>
        <taxon>Bacillota</taxon>
        <taxon>Bacilli</taxon>
        <taxon>Bacillales</taxon>
        <taxon>Bacillaceae</taxon>
        <taxon>Peribacillus</taxon>
    </lineage>
</organism>
<proteinExistence type="predicted"/>
<dbReference type="RefSeq" id="WP_289320640.1">
    <property type="nucleotide sequence ID" value="NZ_JAUCEY010000008.1"/>
</dbReference>
<gene>
    <name evidence="2" type="ORF">QUF89_19420</name>
</gene>
<sequence>MGKDKKDKKCKDCGHRKCKCVYKKCKDCGYRKCKCIHKKCIDCSYRKCKCIHKKCKECGHSTCKCKAEVKVKVNVPAGPEPIGPVVCNSTCGNLLLSDQVPNLKIWKERMLMKTTVTISVFNSAMSATSIKILVISNVGCPVEFTVPPGNTLSATVYDAESIIAFRINKGIAEGKFNLEVCFPVFYDKKHK</sequence>
<name>A0AAW7ISE5_9BACI</name>
<dbReference type="Proteomes" id="UP001234602">
    <property type="component" value="Unassembled WGS sequence"/>
</dbReference>
<protein>
    <recommendedName>
        <fullName evidence="1">Endospore appendages core domain-containing protein</fullName>
    </recommendedName>
</protein>